<evidence type="ECO:0000256" key="2">
    <source>
        <dbReference type="SAM" id="SignalP"/>
    </source>
</evidence>
<dbReference type="AlphaFoldDB" id="A0A8X7N3A0"/>
<evidence type="ECO:0000313" key="3">
    <source>
        <dbReference type="EMBL" id="KAE8262871.1"/>
    </source>
</evidence>
<feature type="compositionally biased region" description="Basic and acidic residues" evidence="1">
    <location>
        <begin position="32"/>
        <end position="42"/>
    </location>
</feature>
<name>A0A8X7N3A0_9BASI</name>
<keyword evidence="2" id="KW-0732">Signal</keyword>
<evidence type="ECO:0000313" key="4">
    <source>
        <dbReference type="Proteomes" id="UP000078113"/>
    </source>
</evidence>
<evidence type="ECO:0000256" key="1">
    <source>
        <dbReference type="SAM" id="MobiDB-lite"/>
    </source>
</evidence>
<feature type="signal peptide" evidence="2">
    <location>
        <begin position="1"/>
        <end position="22"/>
    </location>
</feature>
<gene>
    <name evidence="3" type="ORF">A4X09_0g7370</name>
</gene>
<feature type="compositionally biased region" description="Gly residues" evidence="1">
    <location>
        <begin position="127"/>
        <end position="141"/>
    </location>
</feature>
<accession>A0A8X7N3A0</accession>
<organism evidence="3 4">
    <name type="scientific">Tilletia walkeri</name>
    <dbReference type="NCBI Taxonomy" id="117179"/>
    <lineage>
        <taxon>Eukaryota</taxon>
        <taxon>Fungi</taxon>
        <taxon>Dikarya</taxon>
        <taxon>Basidiomycota</taxon>
        <taxon>Ustilaginomycotina</taxon>
        <taxon>Exobasidiomycetes</taxon>
        <taxon>Tilletiales</taxon>
        <taxon>Tilletiaceae</taxon>
        <taxon>Tilletia</taxon>
    </lineage>
</organism>
<reference evidence="3" key="2">
    <citation type="journal article" date="2019" name="IMA Fungus">
        <title>Genome sequencing and comparison of five Tilletia species to identify candidate genes for the detection of regulated species infecting wheat.</title>
        <authorList>
            <person name="Nguyen H.D.T."/>
            <person name="Sultana T."/>
            <person name="Kesanakurti P."/>
            <person name="Hambleton S."/>
        </authorList>
    </citation>
    <scope>NUCLEOTIDE SEQUENCE</scope>
    <source>
        <strain evidence="3">DAOMC 236422</strain>
    </source>
</reference>
<sequence length="176" mass="19038">MQLTPKLSLLLCALMVATPIASAPSSTNNDITHIDRRSDDGGSRYGIGKGGYKDGKGHGQRYGDGGWRDEEGYGQHRKGGFDWKGENGEVDYGHGYGKGYGKNDKRGWKDKNEYGRGDDRGDRGEEGFGYGQRYGKGGYGGWKEESGEKGYGYGHKGDDGKGYGQGYGQKGKGGRN</sequence>
<feature type="region of interest" description="Disordered" evidence="1">
    <location>
        <begin position="94"/>
        <end position="176"/>
    </location>
</feature>
<comment type="caution">
    <text evidence="3">The sequence shown here is derived from an EMBL/GenBank/DDBJ whole genome shotgun (WGS) entry which is preliminary data.</text>
</comment>
<feature type="compositionally biased region" description="Gly residues" evidence="1">
    <location>
        <begin position="162"/>
        <end position="176"/>
    </location>
</feature>
<reference evidence="3" key="1">
    <citation type="submission" date="2016-04" db="EMBL/GenBank/DDBJ databases">
        <authorList>
            <person name="Nguyen H.D."/>
            <person name="Samba Siva P."/>
            <person name="Cullis J."/>
            <person name="Levesque C.A."/>
            <person name="Hambleton S."/>
        </authorList>
    </citation>
    <scope>NUCLEOTIDE SEQUENCE</scope>
    <source>
        <strain evidence="3">DAOMC 236422</strain>
    </source>
</reference>
<proteinExistence type="predicted"/>
<keyword evidence="4" id="KW-1185">Reference proteome</keyword>
<feature type="region of interest" description="Disordered" evidence="1">
    <location>
        <begin position="22"/>
        <end position="59"/>
    </location>
</feature>
<feature type="chain" id="PRO_5036472410" evidence="2">
    <location>
        <begin position="23"/>
        <end position="176"/>
    </location>
</feature>
<feature type="compositionally biased region" description="Basic and acidic residues" evidence="1">
    <location>
        <begin position="101"/>
        <end position="126"/>
    </location>
</feature>
<dbReference type="Proteomes" id="UP000078113">
    <property type="component" value="Unassembled WGS sequence"/>
</dbReference>
<dbReference type="EMBL" id="LWDG02000730">
    <property type="protein sequence ID" value="KAE8262871.1"/>
    <property type="molecule type" value="Genomic_DNA"/>
</dbReference>
<protein>
    <submittedName>
        <fullName evidence="3">Uncharacterized protein</fullName>
    </submittedName>
</protein>